<evidence type="ECO:0000313" key="2">
    <source>
        <dbReference type="EMBL" id="SHJ70433.1"/>
    </source>
</evidence>
<accession>A0A1M6LGU7</accession>
<evidence type="ECO:0000313" key="3">
    <source>
        <dbReference type="Proteomes" id="UP000184310"/>
    </source>
</evidence>
<keyword evidence="1" id="KW-1133">Transmembrane helix</keyword>
<keyword evidence="1" id="KW-0812">Transmembrane</keyword>
<organism evidence="2 3">
    <name type="scientific">Clostridium cavendishii DSM 21758</name>
    <dbReference type="NCBI Taxonomy" id="1121302"/>
    <lineage>
        <taxon>Bacteria</taxon>
        <taxon>Bacillati</taxon>
        <taxon>Bacillota</taxon>
        <taxon>Clostridia</taxon>
        <taxon>Eubacteriales</taxon>
        <taxon>Clostridiaceae</taxon>
        <taxon>Clostridium</taxon>
    </lineage>
</organism>
<feature type="transmembrane region" description="Helical" evidence="1">
    <location>
        <begin position="39"/>
        <end position="68"/>
    </location>
</feature>
<name>A0A1M6LGU7_9CLOT</name>
<protein>
    <submittedName>
        <fullName evidence="2">Uncharacterized protein</fullName>
    </submittedName>
</protein>
<dbReference type="AlphaFoldDB" id="A0A1M6LGU7"/>
<keyword evidence="3" id="KW-1185">Reference proteome</keyword>
<proteinExistence type="predicted"/>
<dbReference type="STRING" id="1121302.SAMN02745163_02378"/>
<sequence length="74" mass="8849">MLWGVIMFRYDPLEEKQKQEEKQLFEDIKDKEKPKFKDLVAIMVAQYLIILPMLVIGIAIFGLILYLLDKFWLS</sequence>
<dbReference type="Proteomes" id="UP000184310">
    <property type="component" value="Unassembled WGS sequence"/>
</dbReference>
<evidence type="ECO:0000256" key="1">
    <source>
        <dbReference type="SAM" id="Phobius"/>
    </source>
</evidence>
<gene>
    <name evidence="2" type="ORF">SAMN02745163_02378</name>
</gene>
<dbReference type="EMBL" id="FQZB01000010">
    <property type="protein sequence ID" value="SHJ70433.1"/>
    <property type="molecule type" value="Genomic_DNA"/>
</dbReference>
<keyword evidence="1" id="KW-0472">Membrane</keyword>
<reference evidence="2 3" key="1">
    <citation type="submission" date="2016-11" db="EMBL/GenBank/DDBJ databases">
        <authorList>
            <person name="Jaros S."/>
            <person name="Januszkiewicz K."/>
            <person name="Wedrychowicz H."/>
        </authorList>
    </citation>
    <scope>NUCLEOTIDE SEQUENCE [LARGE SCALE GENOMIC DNA]</scope>
    <source>
        <strain evidence="2 3">DSM 21758</strain>
    </source>
</reference>